<evidence type="ECO:0008006" key="4">
    <source>
        <dbReference type="Google" id="ProtNLM"/>
    </source>
</evidence>
<feature type="chain" id="PRO_5023848517" description="Secreted protein" evidence="1">
    <location>
        <begin position="24"/>
        <end position="77"/>
    </location>
</feature>
<reference evidence="2" key="4">
    <citation type="submission" date="2025-09" db="UniProtKB">
        <authorList>
            <consortium name="Ensembl"/>
        </authorList>
    </citation>
    <scope>IDENTIFICATION</scope>
</reference>
<dbReference type="InParanoid" id="A0A5G2R636"/>
<accession>A0A5G2R636</accession>
<dbReference type="Proteomes" id="UP000008227">
    <property type="component" value="Chromosome 7"/>
</dbReference>
<sequence length="77" mass="8500">MQLGSCLLIVSQVISALSTAVRSDVSSHQNEQALLQGTCVPFLQLQVGRCPRQERRELTCHGPPVHSSCKRKFGFSF</sequence>
<reference evidence="2" key="3">
    <citation type="submission" date="2025-08" db="UniProtKB">
        <authorList>
            <consortium name="Ensembl"/>
        </authorList>
    </citation>
    <scope>IDENTIFICATION</scope>
</reference>
<reference evidence="2" key="2">
    <citation type="journal article" date="2020" name="Gigascience">
        <title>An improved pig reference genome sequence to enable pig genetics and genomics research.</title>
        <authorList>
            <person name="Warr A."/>
            <person name="Affara N."/>
            <person name="Aken B."/>
            <person name="Beiki H."/>
            <person name="Bickhart D.M."/>
            <person name="Billis K."/>
            <person name="Chow W."/>
            <person name="Eory L."/>
            <person name="Finlayson H.A."/>
            <person name="Flicek P."/>
            <person name="Giron C.G."/>
            <person name="Griffin D.K."/>
            <person name="Hall R."/>
            <person name="Hannum G."/>
            <person name="Hourlier T."/>
            <person name="Howe K."/>
            <person name="Hume D.A."/>
            <person name="Izuogu O."/>
            <person name="Kim K."/>
            <person name="Koren S."/>
            <person name="Liu H."/>
            <person name="Manchanda N."/>
            <person name="Martin F.J."/>
            <person name="Nonneman D.J."/>
            <person name="O'Connor R.E."/>
            <person name="Phillippy A.M."/>
            <person name="Rohrer G.A."/>
            <person name="Rosen B.D."/>
            <person name="Rund L.A."/>
            <person name="Sargent C.A."/>
            <person name="Schook L.B."/>
            <person name="Schroeder S.G."/>
            <person name="Schwartz A.S."/>
            <person name="Skinner B.M."/>
            <person name="Talbot R."/>
            <person name="Tseng E."/>
            <person name="Tuggle C.K."/>
            <person name="Watson M."/>
            <person name="Smith T.P.L."/>
            <person name="Archibald A.L."/>
        </authorList>
    </citation>
    <scope>NUCLEOTIDE SEQUENCE [LARGE SCALE GENOMIC DNA]</scope>
    <source>
        <strain evidence="2">Duroc</strain>
    </source>
</reference>
<keyword evidence="1" id="KW-0732">Signal</keyword>
<protein>
    <recommendedName>
        <fullName evidence="4">Secreted protein</fullName>
    </recommendedName>
</protein>
<dbReference type="Bgee" id="ENSSSCG00000051559">
    <property type="expression patterns" value="Expressed in prefrontal cortex and 7 other cell types or tissues"/>
</dbReference>
<evidence type="ECO:0000256" key="1">
    <source>
        <dbReference type="SAM" id="SignalP"/>
    </source>
</evidence>
<keyword evidence="3" id="KW-1185">Reference proteome</keyword>
<dbReference type="Ensembl" id="ENSSSCT00000077205.1">
    <property type="protein sequence ID" value="ENSSSCP00000072549.1"/>
    <property type="gene ID" value="ENSSSCG00000051559.1"/>
</dbReference>
<evidence type="ECO:0000313" key="2">
    <source>
        <dbReference type="Ensembl" id="ENSSSCP00000072549.1"/>
    </source>
</evidence>
<reference evidence="3" key="1">
    <citation type="submission" date="2009-11" db="EMBL/GenBank/DDBJ databases">
        <authorList>
            <consortium name="Porcine genome sequencing project"/>
        </authorList>
    </citation>
    <scope>NUCLEOTIDE SEQUENCE [LARGE SCALE GENOMIC DNA]</scope>
    <source>
        <strain evidence="3">Duroc</strain>
    </source>
</reference>
<name>A0A5G2R636_PIG</name>
<proteinExistence type="predicted"/>
<feature type="signal peptide" evidence="1">
    <location>
        <begin position="1"/>
        <end position="23"/>
    </location>
</feature>
<organism evidence="2 3">
    <name type="scientific">Sus scrofa</name>
    <name type="common">Pig</name>
    <dbReference type="NCBI Taxonomy" id="9823"/>
    <lineage>
        <taxon>Eukaryota</taxon>
        <taxon>Metazoa</taxon>
        <taxon>Chordata</taxon>
        <taxon>Craniata</taxon>
        <taxon>Vertebrata</taxon>
        <taxon>Euteleostomi</taxon>
        <taxon>Mammalia</taxon>
        <taxon>Eutheria</taxon>
        <taxon>Laurasiatheria</taxon>
        <taxon>Artiodactyla</taxon>
        <taxon>Suina</taxon>
        <taxon>Suidae</taxon>
        <taxon>Sus</taxon>
    </lineage>
</organism>
<dbReference type="AlphaFoldDB" id="A0A5G2R636"/>
<evidence type="ECO:0000313" key="3">
    <source>
        <dbReference type="Proteomes" id="UP000008227"/>
    </source>
</evidence>